<dbReference type="PANTHER" id="PTHR10815">
    <property type="entry name" value="METHYLATED-DNA--PROTEIN-CYSTEINE METHYLTRANSFERASE"/>
    <property type="match status" value="1"/>
</dbReference>
<comment type="similarity">
    <text evidence="2">Belongs to the MGMT family.</text>
</comment>
<gene>
    <name evidence="10" type="ORF">C0187_04980</name>
</gene>
<evidence type="ECO:0000256" key="8">
    <source>
        <dbReference type="ARBA" id="ARBA00049348"/>
    </source>
</evidence>
<evidence type="ECO:0000256" key="2">
    <source>
        <dbReference type="ARBA" id="ARBA00008711"/>
    </source>
</evidence>
<name>A0A2J6WK82_9BACT</name>
<comment type="catalytic activity">
    <reaction evidence="8">
        <text>a 6-O-methyl-2'-deoxyguanosine in DNA + L-cysteinyl-[protein] = S-methyl-L-cysteinyl-[protein] + a 2'-deoxyguanosine in DNA</text>
        <dbReference type="Rhea" id="RHEA:24000"/>
        <dbReference type="Rhea" id="RHEA-COMP:10131"/>
        <dbReference type="Rhea" id="RHEA-COMP:10132"/>
        <dbReference type="Rhea" id="RHEA-COMP:11367"/>
        <dbReference type="Rhea" id="RHEA-COMP:11368"/>
        <dbReference type="ChEBI" id="CHEBI:29950"/>
        <dbReference type="ChEBI" id="CHEBI:82612"/>
        <dbReference type="ChEBI" id="CHEBI:85445"/>
        <dbReference type="ChEBI" id="CHEBI:85448"/>
        <dbReference type="EC" id="2.1.1.63"/>
    </reaction>
</comment>
<dbReference type="Pfam" id="PF01035">
    <property type="entry name" value="DNA_binding_1"/>
    <property type="match status" value="1"/>
</dbReference>
<sequence length="166" mass="19096">MIYKNMECFLICNFFDIVNLKISWSFDGIPESIDFTYDSEFLNGDLPCNIRKMYQILKNYYSFERYDIFDVLGGVEFTSFERKVYKRLLEVPAGEVITYSELANEIGIKGGARAVGNAMRRNRFPILIPCHRVVGKKDLGGFTPGLELKKKLLDYEKQWKSASGGT</sequence>
<dbReference type="PROSITE" id="PS00374">
    <property type="entry name" value="MGMT"/>
    <property type="match status" value="1"/>
</dbReference>
<feature type="domain" description="Methylated-DNA-[protein]-cysteine S-methyltransferase DNA binding" evidence="9">
    <location>
        <begin position="80"/>
        <end position="157"/>
    </location>
</feature>
<accession>A0A2J6WK82</accession>
<dbReference type="EC" id="2.1.1.63" evidence="3"/>
<dbReference type="GO" id="GO:0032259">
    <property type="term" value="P:methylation"/>
    <property type="evidence" value="ECO:0007669"/>
    <property type="project" value="UniProtKB-KW"/>
</dbReference>
<dbReference type="Proteomes" id="UP000242881">
    <property type="component" value="Unassembled WGS sequence"/>
</dbReference>
<keyword evidence="7" id="KW-0234">DNA repair</keyword>
<evidence type="ECO:0000256" key="1">
    <source>
        <dbReference type="ARBA" id="ARBA00001286"/>
    </source>
</evidence>
<evidence type="ECO:0000313" key="10">
    <source>
        <dbReference type="EMBL" id="PMP70786.1"/>
    </source>
</evidence>
<dbReference type="InterPro" id="IPR036217">
    <property type="entry name" value="MethylDNA_cys_MeTrfase_DNAb"/>
</dbReference>
<dbReference type="PANTHER" id="PTHR10815:SF13">
    <property type="entry name" value="METHYLATED-DNA--PROTEIN-CYSTEINE METHYLTRANSFERASE"/>
    <property type="match status" value="1"/>
</dbReference>
<dbReference type="AlphaFoldDB" id="A0A2J6WK82"/>
<dbReference type="CDD" id="cd06445">
    <property type="entry name" value="ATase"/>
    <property type="match status" value="1"/>
</dbReference>
<dbReference type="FunFam" id="1.10.10.10:FF:000214">
    <property type="entry name" value="Methylated-DNA--protein-cysteine methyltransferase"/>
    <property type="match status" value="1"/>
</dbReference>
<evidence type="ECO:0000256" key="6">
    <source>
        <dbReference type="ARBA" id="ARBA00022763"/>
    </source>
</evidence>
<evidence type="ECO:0000313" key="11">
    <source>
        <dbReference type="Proteomes" id="UP000242881"/>
    </source>
</evidence>
<dbReference type="EMBL" id="PNIN01000049">
    <property type="protein sequence ID" value="PMP70786.1"/>
    <property type="molecule type" value="Genomic_DNA"/>
</dbReference>
<keyword evidence="6" id="KW-0227">DNA damage</keyword>
<evidence type="ECO:0000256" key="5">
    <source>
        <dbReference type="ARBA" id="ARBA00022679"/>
    </source>
</evidence>
<comment type="catalytic activity">
    <reaction evidence="1">
        <text>a 4-O-methyl-thymidine in DNA + L-cysteinyl-[protein] = a thymidine in DNA + S-methyl-L-cysteinyl-[protein]</text>
        <dbReference type="Rhea" id="RHEA:53428"/>
        <dbReference type="Rhea" id="RHEA-COMP:10131"/>
        <dbReference type="Rhea" id="RHEA-COMP:10132"/>
        <dbReference type="Rhea" id="RHEA-COMP:13555"/>
        <dbReference type="Rhea" id="RHEA-COMP:13556"/>
        <dbReference type="ChEBI" id="CHEBI:29950"/>
        <dbReference type="ChEBI" id="CHEBI:82612"/>
        <dbReference type="ChEBI" id="CHEBI:137386"/>
        <dbReference type="ChEBI" id="CHEBI:137387"/>
        <dbReference type="EC" id="2.1.1.63"/>
    </reaction>
</comment>
<evidence type="ECO:0000256" key="7">
    <source>
        <dbReference type="ARBA" id="ARBA00023204"/>
    </source>
</evidence>
<proteinExistence type="inferred from homology"/>
<dbReference type="Gene3D" id="1.10.10.10">
    <property type="entry name" value="Winged helix-like DNA-binding domain superfamily/Winged helix DNA-binding domain"/>
    <property type="match status" value="1"/>
</dbReference>
<keyword evidence="5 10" id="KW-0808">Transferase</keyword>
<dbReference type="InterPro" id="IPR014048">
    <property type="entry name" value="MethylDNA_cys_MeTrfase_DNA-bd"/>
</dbReference>
<dbReference type="InterPro" id="IPR001497">
    <property type="entry name" value="MethylDNA_cys_MeTrfase_AS"/>
</dbReference>
<protein>
    <recommendedName>
        <fullName evidence="3">methylated-DNA--[protein]-cysteine S-methyltransferase</fullName>
        <ecNumber evidence="3">2.1.1.63</ecNumber>
    </recommendedName>
</protein>
<keyword evidence="4 10" id="KW-0489">Methyltransferase</keyword>
<reference evidence="10 11" key="1">
    <citation type="submission" date="2018-01" db="EMBL/GenBank/DDBJ databases">
        <title>Metagenomic assembled genomes from two thermal pools in the Uzon Caldera, Kamchatka, Russia.</title>
        <authorList>
            <person name="Wilkins L."/>
            <person name="Ettinger C."/>
        </authorList>
    </citation>
    <scope>NUCLEOTIDE SEQUENCE [LARGE SCALE GENOMIC DNA]</scope>
    <source>
        <strain evidence="10">ZAV-05</strain>
    </source>
</reference>
<dbReference type="SUPFAM" id="SSF46767">
    <property type="entry name" value="Methylated DNA-protein cysteine methyltransferase, C-terminal domain"/>
    <property type="match status" value="1"/>
</dbReference>
<dbReference type="NCBIfam" id="TIGR00589">
    <property type="entry name" value="ogt"/>
    <property type="match status" value="1"/>
</dbReference>
<organism evidence="10 11">
    <name type="scientific">Calditerrivibrio nitroreducens</name>
    <dbReference type="NCBI Taxonomy" id="477976"/>
    <lineage>
        <taxon>Bacteria</taxon>
        <taxon>Pseudomonadati</taxon>
        <taxon>Deferribacterota</taxon>
        <taxon>Deferribacteres</taxon>
        <taxon>Deferribacterales</taxon>
        <taxon>Calditerrivibrionaceae</taxon>
    </lineage>
</organism>
<comment type="caution">
    <text evidence="10">The sequence shown here is derived from an EMBL/GenBank/DDBJ whole genome shotgun (WGS) entry which is preliminary data.</text>
</comment>
<dbReference type="GO" id="GO:0003908">
    <property type="term" value="F:methylated-DNA-[protein]-cysteine S-methyltransferase activity"/>
    <property type="evidence" value="ECO:0007669"/>
    <property type="project" value="UniProtKB-EC"/>
</dbReference>
<dbReference type="InterPro" id="IPR036388">
    <property type="entry name" value="WH-like_DNA-bd_sf"/>
</dbReference>
<dbReference type="GO" id="GO:0006281">
    <property type="term" value="P:DNA repair"/>
    <property type="evidence" value="ECO:0007669"/>
    <property type="project" value="UniProtKB-KW"/>
</dbReference>
<evidence type="ECO:0000256" key="4">
    <source>
        <dbReference type="ARBA" id="ARBA00022603"/>
    </source>
</evidence>
<evidence type="ECO:0000256" key="3">
    <source>
        <dbReference type="ARBA" id="ARBA00011918"/>
    </source>
</evidence>
<evidence type="ECO:0000259" key="9">
    <source>
        <dbReference type="Pfam" id="PF01035"/>
    </source>
</evidence>